<dbReference type="KEGG" id="pace:A6070_06460"/>
<dbReference type="AlphaFoldDB" id="A0A1L3GJ51"/>
<sequence length="77" mass="8727">MLFRNKCTACDFWTIFELKTEGEKAFQVCTHCMAQTAVANDSQLEARIRDGEKDVQALAGHFPALSRLQERGDHVKL</sequence>
<evidence type="ECO:0000313" key="1">
    <source>
        <dbReference type="EMBL" id="APG25728.1"/>
    </source>
</evidence>
<accession>A0A1L3GJ51</accession>
<reference evidence="1 2" key="1">
    <citation type="journal article" date="2017" name="Genome Announc.">
        <title>Complete Genome Sequences of Two Acetylene-Fermenting Pelobacter acetylenicus Strains.</title>
        <authorList>
            <person name="Sutton J.M."/>
            <person name="Baesman S.M."/>
            <person name="Fierst J.L."/>
            <person name="Poret-Peterson A.T."/>
            <person name="Oremland R.S."/>
            <person name="Dunlap D.S."/>
            <person name="Akob D.M."/>
        </authorList>
    </citation>
    <scope>NUCLEOTIDE SEQUENCE [LARGE SCALE GENOMIC DNA]</scope>
    <source>
        <strain evidence="1 2">DSM 3247</strain>
    </source>
</reference>
<dbReference type="EMBL" id="CP015518">
    <property type="protein sequence ID" value="APG25728.1"/>
    <property type="molecule type" value="Genomic_DNA"/>
</dbReference>
<evidence type="ECO:0000313" key="2">
    <source>
        <dbReference type="Proteomes" id="UP000182264"/>
    </source>
</evidence>
<gene>
    <name evidence="1" type="ORF">A7E75_12445</name>
</gene>
<dbReference type="RefSeq" id="WP_072287570.1">
    <property type="nucleotide sequence ID" value="NZ_CP015455.1"/>
</dbReference>
<name>A0A1L3GJ51_SYNAC</name>
<dbReference type="STRING" id="29542.A6070_06460"/>
<keyword evidence="2" id="KW-1185">Reference proteome</keyword>
<protein>
    <submittedName>
        <fullName evidence="1">Uncharacterized protein</fullName>
    </submittedName>
</protein>
<organism evidence="1 2">
    <name type="scientific">Syntrophotalea acetylenica</name>
    <name type="common">Pelobacter acetylenicus</name>
    <dbReference type="NCBI Taxonomy" id="29542"/>
    <lineage>
        <taxon>Bacteria</taxon>
        <taxon>Pseudomonadati</taxon>
        <taxon>Thermodesulfobacteriota</taxon>
        <taxon>Desulfuromonadia</taxon>
        <taxon>Desulfuromonadales</taxon>
        <taxon>Syntrophotaleaceae</taxon>
        <taxon>Syntrophotalea</taxon>
    </lineage>
</organism>
<proteinExistence type="predicted"/>
<dbReference type="OrthoDB" id="5387588at2"/>
<dbReference type="Proteomes" id="UP000182264">
    <property type="component" value="Chromosome"/>
</dbReference>